<dbReference type="Proteomes" id="UP000745764">
    <property type="component" value="Unassembled WGS sequence"/>
</dbReference>
<feature type="domain" description="Pre-mRNA polyadenylation factor Fip1" evidence="6">
    <location>
        <begin position="102"/>
        <end position="144"/>
    </location>
</feature>
<dbReference type="Pfam" id="PF05182">
    <property type="entry name" value="Fip1"/>
    <property type="match status" value="1"/>
</dbReference>
<evidence type="ECO:0000256" key="1">
    <source>
        <dbReference type="ARBA" id="ARBA00004123"/>
    </source>
</evidence>
<dbReference type="EMBL" id="CAINUL010000003">
    <property type="protein sequence ID" value="CAD0109270.1"/>
    <property type="molecule type" value="Genomic_DNA"/>
</dbReference>
<dbReference type="PANTHER" id="PTHR13484">
    <property type="entry name" value="FIP1-LIKE 1 PROTEIN"/>
    <property type="match status" value="1"/>
</dbReference>
<keyword evidence="4" id="KW-0539">Nucleus</keyword>
<dbReference type="InterPro" id="IPR051187">
    <property type="entry name" value="Pre-mRNA_3'-end_processing_reg"/>
</dbReference>
<name>A0A9N8KJR5_9PEZI</name>
<keyword evidence="3" id="KW-0507">mRNA processing</keyword>
<feature type="compositionally biased region" description="Gly residues" evidence="5">
    <location>
        <begin position="236"/>
        <end position="245"/>
    </location>
</feature>
<evidence type="ECO:0000256" key="3">
    <source>
        <dbReference type="ARBA" id="ARBA00022664"/>
    </source>
</evidence>
<feature type="region of interest" description="Disordered" evidence="5">
    <location>
        <begin position="1"/>
        <end position="78"/>
    </location>
</feature>
<comment type="similarity">
    <text evidence="2">Belongs to the FIP1 family.</text>
</comment>
<comment type="subcellular location">
    <subcellularLocation>
        <location evidence="1">Nucleus</location>
    </subcellularLocation>
</comment>
<evidence type="ECO:0000259" key="6">
    <source>
        <dbReference type="Pfam" id="PF05182"/>
    </source>
</evidence>
<organism evidence="7 8">
    <name type="scientific">Aureobasidium uvarum</name>
    <dbReference type="NCBI Taxonomy" id="2773716"/>
    <lineage>
        <taxon>Eukaryota</taxon>
        <taxon>Fungi</taxon>
        <taxon>Dikarya</taxon>
        <taxon>Ascomycota</taxon>
        <taxon>Pezizomycotina</taxon>
        <taxon>Dothideomycetes</taxon>
        <taxon>Dothideomycetidae</taxon>
        <taxon>Dothideales</taxon>
        <taxon>Saccotheciaceae</taxon>
        <taxon>Aureobasidium</taxon>
    </lineage>
</organism>
<reference evidence="7" key="1">
    <citation type="submission" date="2020-06" db="EMBL/GenBank/DDBJ databases">
        <authorList>
            <person name="Onetto C."/>
        </authorList>
    </citation>
    <scope>NUCLEOTIDE SEQUENCE</scope>
</reference>
<feature type="compositionally biased region" description="Acidic residues" evidence="5">
    <location>
        <begin position="27"/>
        <end position="57"/>
    </location>
</feature>
<sequence length="319" mass="34735">MEEEDDDFYTQNGDAPVKNEQPTNQDDPNEQPDLNLDDQDDDDDDEDDDDDDSDIDIITEHKDGAAPEPPDGSKYPEVRTSSIDVNATPSWDPAGKLITEVDIDADLAEHTKPWRLPGTDQTDFFNYGFDEFTWTQYCLRQQNMASTINNQKQETKQFEMMLTGGAMPGQAAPAGPQAAPPGGPMAMGMPGMGMPGMPDMNPENMAAFASVLQSQGIDPSQLDFNTFMQHYQQASMGGGQGGYGGQSMQPQQSNQGYGGQQQQQSFQQQGQQPGQQGQQSQGQGFDGYSQQQIAMMQGQGGIPSGPSGGRGRGRGRRWQ</sequence>
<evidence type="ECO:0000313" key="7">
    <source>
        <dbReference type="EMBL" id="CAD0109270.1"/>
    </source>
</evidence>
<protein>
    <recommendedName>
        <fullName evidence="6">Pre-mRNA polyadenylation factor Fip1 domain-containing protein</fullName>
    </recommendedName>
</protein>
<accession>A0A9N8KJR5</accession>
<feature type="compositionally biased region" description="Low complexity" evidence="5">
    <location>
        <begin position="246"/>
        <end position="297"/>
    </location>
</feature>
<dbReference type="GO" id="GO:0006397">
    <property type="term" value="P:mRNA processing"/>
    <property type="evidence" value="ECO:0007669"/>
    <property type="project" value="UniProtKB-KW"/>
</dbReference>
<dbReference type="InterPro" id="IPR007854">
    <property type="entry name" value="Fip1_dom"/>
</dbReference>
<proteinExistence type="inferred from homology"/>
<evidence type="ECO:0000256" key="2">
    <source>
        <dbReference type="ARBA" id="ARBA00007459"/>
    </source>
</evidence>
<gene>
    <name evidence="7" type="ORF">AWRI4620_LOCUS3525</name>
</gene>
<keyword evidence="8" id="KW-1185">Reference proteome</keyword>
<evidence type="ECO:0000256" key="4">
    <source>
        <dbReference type="ARBA" id="ARBA00023242"/>
    </source>
</evidence>
<feature type="compositionally biased region" description="Gly residues" evidence="5">
    <location>
        <begin position="298"/>
        <end position="310"/>
    </location>
</feature>
<evidence type="ECO:0000256" key="5">
    <source>
        <dbReference type="SAM" id="MobiDB-lite"/>
    </source>
</evidence>
<dbReference type="GO" id="GO:0005847">
    <property type="term" value="C:mRNA cleavage and polyadenylation specificity factor complex"/>
    <property type="evidence" value="ECO:0007669"/>
    <property type="project" value="TreeGrafter"/>
</dbReference>
<dbReference type="OrthoDB" id="1917198at2759"/>
<comment type="caution">
    <text evidence="7">The sequence shown here is derived from an EMBL/GenBank/DDBJ whole genome shotgun (WGS) entry which is preliminary data.</text>
</comment>
<evidence type="ECO:0000313" key="8">
    <source>
        <dbReference type="Proteomes" id="UP000745764"/>
    </source>
</evidence>
<dbReference type="AlphaFoldDB" id="A0A9N8KJR5"/>
<dbReference type="PANTHER" id="PTHR13484:SF0">
    <property type="entry name" value="PRE-MRNA 3'-END-PROCESSING FACTOR FIP1"/>
    <property type="match status" value="1"/>
</dbReference>
<feature type="region of interest" description="Disordered" evidence="5">
    <location>
        <begin position="235"/>
        <end position="319"/>
    </location>
</feature>